<dbReference type="PANTHER" id="PTHR37814">
    <property type="entry name" value="CONSERVED MEMBRANE PROTEIN"/>
    <property type="match status" value="1"/>
</dbReference>
<dbReference type="OrthoDB" id="4424890at2"/>
<evidence type="ECO:0000313" key="2">
    <source>
        <dbReference type="EMBL" id="EHQ91104.1"/>
    </source>
</evidence>
<dbReference type="AlphaFoldDB" id="H5Y694"/>
<sequence>MDGQNKCNKKAVIKFTGAFIAWVIGSGFATGQEVLQFFTSYGYLSYGVVLLNLIGFLFFGQILLVTGYEHKSERLFNHCKYFCGEKLGAFYSWLIPLTLILIMPVLISGAGATLSEYYGIKHYIGSAIMAGMVLCAYLIGFERLINVVSTIGPFIIIFSLLVGTITVIHDFQNFGEVPKYESILSESQSAPHWIISSILYLSLNFLSGSVYFTGLGMSADNRNDARYGALFGAIAVILSITIMNSAILLNAEYLASLAIPTLYLAKKISYIFGAVFSIVLILGMFSSCSTMMWSVCSRFTLGGKRGNQIFATLVAIFTFVLSLFSFSELVGIFYPLVGYVGLIFIGCVIYKGIKQLILMP</sequence>
<feature type="transmembrane region" description="Helical" evidence="1">
    <location>
        <begin position="120"/>
        <end position="139"/>
    </location>
</feature>
<feature type="transmembrane region" description="Helical" evidence="1">
    <location>
        <begin position="43"/>
        <end position="68"/>
    </location>
</feature>
<feature type="transmembrane region" description="Helical" evidence="1">
    <location>
        <begin position="192"/>
        <end position="215"/>
    </location>
</feature>
<feature type="transmembrane region" description="Helical" evidence="1">
    <location>
        <begin position="89"/>
        <end position="114"/>
    </location>
</feature>
<feature type="transmembrane region" description="Helical" evidence="1">
    <location>
        <begin position="227"/>
        <end position="248"/>
    </location>
</feature>
<organism evidence="2 3">
    <name type="scientific">Desulfosporosinus youngiae DSM 17734</name>
    <dbReference type="NCBI Taxonomy" id="768710"/>
    <lineage>
        <taxon>Bacteria</taxon>
        <taxon>Bacillati</taxon>
        <taxon>Bacillota</taxon>
        <taxon>Clostridia</taxon>
        <taxon>Eubacteriales</taxon>
        <taxon>Desulfitobacteriaceae</taxon>
        <taxon>Desulfosporosinus</taxon>
    </lineage>
</organism>
<dbReference type="HOGENOM" id="CLU_043930_0_0_9"/>
<dbReference type="InterPro" id="IPR038728">
    <property type="entry name" value="YkvI-like"/>
</dbReference>
<evidence type="ECO:0000256" key="1">
    <source>
        <dbReference type="SAM" id="Phobius"/>
    </source>
</evidence>
<dbReference type="PANTHER" id="PTHR37814:SF1">
    <property type="entry name" value="MEMBRANE PROTEIN"/>
    <property type="match status" value="1"/>
</dbReference>
<feature type="transmembrane region" description="Helical" evidence="1">
    <location>
        <begin position="151"/>
        <end position="172"/>
    </location>
</feature>
<reference evidence="2 3" key="1">
    <citation type="submission" date="2011-11" db="EMBL/GenBank/DDBJ databases">
        <title>The Noncontiguous Finished genome of Desulfosporosinus youngiae DSM 17734.</title>
        <authorList>
            <consortium name="US DOE Joint Genome Institute (JGI-PGF)"/>
            <person name="Lucas S."/>
            <person name="Han J."/>
            <person name="Lapidus A."/>
            <person name="Cheng J.-F."/>
            <person name="Goodwin L."/>
            <person name="Pitluck S."/>
            <person name="Peters L."/>
            <person name="Ovchinnikova G."/>
            <person name="Lu M."/>
            <person name="Land M.L."/>
            <person name="Hauser L."/>
            <person name="Pester M."/>
            <person name="Spring S."/>
            <person name="Ollivier B."/>
            <person name="Rattei T."/>
            <person name="Klenk H.-P."/>
            <person name="Wagner M."/>
            <person name="Loy A."/>
            <person name="Woyke T.J."/>
        </authorList>
    </citation>
    <scope>NUCLEOTIDE SEQUENCE [LARGE SCALE GENOMIC DNA]</scope>
    <source>
        <strain evidence="2 3">DSM 17734</strain>
    </source>
</reference>
<feature type="transmembrane region" description="Helical" evidence="1">
    <location>
        <begin position="309"/>
        <end position="326"/>
    </location>
</feature>
<feature type="transmembrane region" description="Helical" evidence="1">
    <location>
        <begin position="332"/>
        <end position="353"/>
    </location>
</feature>
<evidence type="ECO:0000313" key="3">
    <source>
        <dbReference type="Proteomes" id="UP000005104"/>
    </source>
</evidence>
<feature type="transmembrane region" description="Helical" evidence="1">
    <location>
        <begin position="12"/>
        <end position="31"/>
    </location>
</feature>
<keyword evidence="3" id="KW-1185">Reference proteome</keyword>
<dbReference type="eggNOG" id="COG3949">
    <property type="taxonomic scope" value="Bacteria"/>
</dbReference>
<name>H5Y694_9FIRM</name>
<dbReference type="Proteomes" id="UP000005104">
    <property type="component" value="Chromosome"/>
</dbReference>
<protein>
    <submittedName>
        <fullName evidence="2">Putative membrane protein</fullName>
    </submittedName>
</protein>
<keyword evidence="1" id="KW-1133">Transmembrane helix</keyword>
<keyword evidence="1" id="KW-0812">Transmembrane</keyword>
<feature type="transmembrane region" description="Helical" evidence="1">
    <location>
        <begin position="268"/>
        <end position="288"/>
    </location>
</feature>
<proteinExistence type="predicted"/>
<dbReference type="EMBL" id="CM001441">
    <property type="protein sequence ID" value="EHQ91104.1"/>
    <property type="molecule type" value="Genomic_DNA"/>
</dbReference>
<gene>
    <name evidence="2" type="ORF">DesyoDRAFT_4145</name>
</gene>
<accession>H5Y694</accession>
<keyword evidence="1" id="KW-0472">Membrane</keyword>
<dbReference type="RefSeq" id="WP_007785853.1">
    <property type="nucleotide sequence ID" value="NZ_CM001441.1"/>
</dbReference>